<name>A0AAD7HUC8_9AGAR</name>
<feature type="chain" id="PRO_5041978810" evidence="2">
    <location>
        <begin position="20"/>
        <end position="260"/>
    </location>
</feature>
<feature type="signal peptide" evidence="2">
    <location>
        <begin position="1"/>
        <end position="19"/>
    </location>
</feature>
<dbReference type="AlphaFoldDB" id="A0AAD7HUC8"/>
<reference evidence="3" key="1">
    <citation type="submission" date="2023-03" db="EMBL/GenBank/DDBJ databases">
        <title>Massive genome expansion in bonnet fungi (Mycena s.s.) driven by repeated elements and novel gene families across ecological guilds.</title>
        <authorList>
            <consortium name="Lawrence Berkeley National Laboratory"/>
            <person name="Harder C.B."/>
            <person name="Miyauchi S."/>
            <person name="Viragh M."/>
            <person name="Kuo A."/>
            <person name="Thoen E."/>
            <person name="Andreopoulos B."/>
            <person name="Lu D."/>
            <person name="Skrede I."/>
            <person name="Drula E."/>
            <person name="Henrissat B."/>
            <person name="Morin E."/>
            <person name="Kohler A."/>
            <person name="Barry K."/>
            <person name="LaButti K."/>
            <person name="Morin E."/>
            <person name="Salamov A."/>
            <person name="Lipzen A."/>
            <person name="Mereny Z."/>
            <person name="Hegedus B."/>
            <person name="Baldrian P."/>
            <person name="Stursova M."/>
            <person name="Weitz H."/>
            <person name="Taylor A."/>
            <person name="Grigoriev I.V."/>
            <person name="Nagy L.G."/>
            <person name="Martin F."/>
            <person name="Kauserud H."/>
        </authorList>
    </citation>
    <scope>NUCLEOTIDE SEQUENCE</scope>
    <source>
        <strain evidence="3">CBHHK182m</strain>
    </source>
</reference>
<organism evidence="3 4">
    <name type="scientific">Mycena metata</name>
    <dbReference type="NCBI Taxonomy" id="1033252"/>
    <lineage>
        <taxon>Eukaryota</taxon>
        <taxon>Fungi</taxon>
        <taxon>Dikarya</taxon>
        <taxon>Basidiomycota</taxon>
        <taxon>Agaricomycotina</taxon>
        <taxon>Agaricomycetes</taxon>
        <taxon>Agaricomycetidae</taxon>
        <taxon>Agaricales</taxon>
        <taxon>Marasmiineae</taxon>
        <taxon>Mycenaceae</taxon>
        <taxon>Mycena</taxon>
    </lineage>
</organism>
<feature type="region of interest" description="Disordered" evidence="1">
    <location>
        <begin position="32"/>
        <end position="69"/>
    </location>
</feature>
<accession>A0AAD7HUC8</accession>
<comment type="caution">
    <text evidence="3">The sequence shown here is derived from an EMBL/GenBank/DDBJ whole genome shotgun (WGS) entry which is preliminary data.</text>
</comment>
<proteinExistence type="predicted"/>
<protein>
    <submittedName>
        <fullName evidence="3">Uncharacterized protein</fullName>
    </submittedName>
</protein>
<sequence length="260" mass="27655">MILGRTTVLLVSFIPLVFGAVTADSPAVVERERPAPVAKKETNADRFRRGLGPLPPTRREHNNLSPRASAVPCTRLSNNVGMLQINRISDGQKIGYLSARFNRRKAYTVHPRPAAALKVAVPPVTAFGVAINLVAENPPDSTHMFLGAVDDGQGNVGSGEAGVAILSGTSSVHANSPPSSSASTSLTLANHGGVESQIWTMNCQTRQVTAQWTNTDNSHPQTTIIYDPAHEYLGLSGDLEAHSAAVSRRAFGVFITFVPE</sequence>
<keyword evidence="4" id="KW-1185">Reference proteome</keyword>
<evidence type="ECO:0000313" key="4">
    <source>
        <dbReference type="Proteomes" id="UP001215598"/>
    </source>
</evidence>
<keyword evidence="2" id="KW-0732">Signal</keyword>
<dbReference type="Proteomes" id="UP001215598">
    <property type="component" value="Unassembled WGS sequence"/>
</dbReference>
<feature type="compositionally biased region" description="Basic and acidic residues" evidence="1">
    <location>
        <begin position="32"/>
        <end position="48"/>
    </location>
</feature>
<dbReference type="EMBL" id="JARKIB010000172">
    <property type="protein sequence ID" value="KAJ7728520.1"/>
    <property type="molecule type" value="Genomic_DNA"/>
</dbReference>
<evidence type="ECO:0000256" key="1">
    <source>
        <dbReference type="SAM" id="MobiDB-lite"/>
    </source>
</evidence>
<evidence type="ECO:0000256" key="2">
    <source>
        <dbReference type="SAM" id="SignalP"/>
    </source>
</evidence>
<gene>
    <name evidence="3" type="ORF">B0H16DRAFT_1734669</name>
</gene>
<evidence type="ECO:0000313" key="3">
    <source>
        <dbReference type="EMBL" id="KAJ7728520.1"/>
    </source>
</evidence>